<dbReference type="Pfam" id="PF10099">
    <property type="entry name" value="RskA_C"/>
    <property type="match status" value="1"/>
</dbReference>
<dbReference type="Proteomes" id="UP001320702">
    <property type="component" value="Unassembled WGS sequence"/>
</dbReference>
<gene>
    <name evidence="2" type="ORF">MU516_10945</name>
</gene>
<feature type="domain" description="Anti-sigma K factor RskA C-terminal" evidence="1">
    <location>
        <begin position="107"/>
        <end position="228"/>
    </location>
</feature>
<name>A0ABT2KBW9_9RHOB</name>
<sequence>MTEDAPLTPEQQDDALAAELALGLLEGDEAQAAVARLSDDPAFAQLVRDWQERLAGLAEGLTPVMAPARARQGIRERLGHGLAPLAEDPAARTPWWRRTGAALAGLAAVAAVAVFLWMPGQTTDSPPLGPDYQAQLVSEDEALRVAARLMGDEMEIAVEQGSPAEGRDYEIWWIRPDGSAPISLGLMPHSGNARMTLPSDLDPSEGIRIALTDEPAGGSPQGIATGPVVAIADLTSL</sequence>
<evidence type="ECO:0000313" key="2">
    <source>
        <dbReference type="EMBL" id="MCT4333379.1"/>
    </source>
</evidence>
<reference evidence="2 3" key="1">
    <citation type="submission" date="2022-04" db="EMBL/GenBank/DDBJ databases">
        <title>Paracoccus sp. YLB-12 draft genome sequence.</title>
        <authorList>
            <person name="Yu L."/>
        </authorList>
    </citation>
    <scope>NUCLEOTIDE SEQUENCE [LARGE SCALE GENOMIC DNA]</scope>
    <source>
        <strain evidence="2 3">YLB-12</strain>
    </source>
</reference>
<protein>
    <submittedName>
        <fullName evidence="2">Anti-sigma factor</fullName>
    </submittedName>
</protein>
<evidence type="ECO:0000259" key="1">
    <source>
        <dbReference type="Pfam" id="PF10099"/>
    </source>
</evidence>
<comment type="caution">
    <text evidence="2">The sequence shown here is derived from an EMBL/GenBank/DDBJ whole genome shotgun (WGS) entry which is preliminary data.</text>
</comment>
<dbReference type="PANTHER" id="PTHR37461">
    <property type="entry name" value="ANTI-SIGMA-K FACTOR RSKA"/>
    <property type="match status" value="1"/>
</dbReference>
<dbReference type="PANTHER" id="PTHR37461:SF1">
    <property type="entry name" value="ANTI-SIGMA-K FACTOR RSKA"/>
    <property type="match status" value="1"/>
</dbReference>
<proteinExistence type="predicted"/>
<dbReference type="InterPro" id="IPR051474">
    <property type="entry name" value="Anti-sigma-K/W_factor"/>
</dbReference>
<organism evidence="2 3">
    <name type="scientific">Paracoccus maritimus</name>
    <dbReference type="NCBI Taxonomy" id="2933292"/>
    <lineage>
        <taxon>Bacteria</taxon>
        <taxon>Pseudomonadati</taxon>
        <taxon>Pseudomonadota</taxon>
        <taxon>Alphaproteobacteria</taxon>
        <taxon>Rhodobacterales</taxon>
        <taxon>Paracoccaceae</taxon>
        <taxon>Paracoccus</taxon>
    </lineage>
</organism>
<accession>A0ABT2KBW9</accession>
<dbReference type="InterPro" id="IPR018764">
    <property type="entry name" value="RskA_C"/>
</dbReference>
<evidence type="ECO:0000313" key="3">
    <source>
        <dbReference type="Proteomes" id="UP001320702"/>
    </source>
</evidence>
<dbReference type="EMBL" id="JANAVZ010000005">
    <property type="protein sequence ID" value="MCT4333379.1"/>
    <property type="molecule type" value="Genomic_DNA"/>
</dbReference>
<dbReference type="RefSeq" id="WP_260277253.1">
    <property type="nucleotide sequence ID" value="NZ_JANAVZ010000005.1"/>
</dbReference>
<keyword evidence="3" id="KW-1185">Reference proteome</keyword>